<accession>A0A0P1BKT7</accession>
<dbReference type="InterPro" id="IPR046341">
    <property type="entry name" value="SET_dom_sf"/>
</dbReference>
<evidence type="ECO:0000313" key="3">
    <source>
        <dbReference type="Proteomes" id="UP000054845"/>
    </source>
</evidence>
<feature type="region of interest" description="Disordered" evidence="1">
    <location>
        <begin position="158"/>
        <end position="182"/>
    </location>
</feature>
<reference evidence="2 3" key="1">
    <citation type="submission" date="2014-09" db="EMBL/GenBank/DDBJ databases">
        <authorList>
            <person name="Magalhaes I.L.F."/>
            <person name="Oliveira U."/>
            <person name="Santos F.R."/>
            <person name="Vidigal T.H.D.A."/>
            <person name="Brescovit A.D."/>
            <person name="Santos A.J."/>
        </authorList>
    </citation>
    <scope>NUCLEOTIDE SEQUENCE [LARGE SCALE GENOMIC DNA]</scope>
</reference>
<organism evidence="2 3">
    <name type="scientific">Ceraceosorus bombacis</name>
    <dbReference type="NCBI Taxonomy" id="401625"/>
    <lineage>
        <taxon>Eukaryota</taxon>
        <taxon>Fungi</taxon>
        <taxon>Dikarya</taxon>
        <taxon>Basidiomycota</taxon>
        <taxon>Ustilaginomycotina</taxon>
        <taxon>Exobasidiomycetes</taxon>
        <taxon>Ceraceosorales</taxon>
        <taxon>Ceraceosoraceae</taxon>
        <taxon>Ceraceosorus</taxon>
    </lineage>
</organism>
<dbReference type="Gene3D" id="3.90.1410.10">
    <property type="entry name" value="set domain protein methyltransferase, domain 1"/>
    <property type="match status" value="1"/>
</dbReference>
<proteinExistence type="predicted"/>
<feature type="region of interest" description="Disordered" evidence="1">
    <location>
        <begin position="442"/>
        <end position="467"/>
    </location>
</feature>
<dbReference type="InterPro" id="IPR050600">
    <property type="entry name" value="SETD3_SETD6_MTase"/>
</dbReference>
<keyword evidence="3" id="KW-1185">Reference proteome</keyword>
<dbReference type="STRING" id="401625.A0A0P1BKT7"/>
<keyword evidence="2" id="KW-0808">Transferase</keyword>
<dbReference type="GO" id="GO:0016279">
    <property type="term" value="F:protein-lysine N-methyltransferase activity"/>
    <property type="evidence" value="ECO:0007669"/>
    <property type="project" value="TreeGrafter"/>
</dbReference>
<evidence type="ECO:0000256" key="1">
    <source>
        <dbReference type="SAM" id="MobiDB-lite"/>
    </source>
</evidence>
<evidence type="ECO:0000313" key="2">
    <source>
        <dbReference type="EMBL" id="CEH17215.1"/>
    </source>
</evidence>
<dbReference type="Proteomes" id="UP000054845">
    <property type="component" value="Unassembled WGS sequence"/>
</dbReference>
<dbReference type="OrthoDB" id="441812at2759"/>
<dbReference type="GO" id="GO:0032259">
    <property type="term" value="P:methylation"/>
    <property type="evidence" value="ECO:0007669"/>
    <property type="project" value="UniProtKB-KW"/>
</dbReference>
<dbReference type="EMBL" id="CCYA01000254">
    <property type="protein sequence ID" value="CEH17215.1"/>
    <property type="molecule type" value="Genomic_DNA"/>
</dbReference>
<name>A0A0P1BKT7_9BASI</name>
<dbReference type="GO" id="GO:0005634">
    <property type="term" value="C:nucleus"/>
    <property type="evidence" value="ECO:0007669"/>
    <property type="project" value="TreeGrafter"/>
</dbReference>
<dbReference type="PANTHER" id="PTHR13271:SF34">
    <property type="entry name" value="N-LYSINE METHYLTRANSFERASE SETD6"/>
    <property type="match status" value="1"/>
</dbReference>
<dbReference type="PANTHER" id="PTHR13271">
    <property type="entry name" value="UNCHARACTERIZED PUTATIVE METHYLTRANSFERASE"/>
    <property type="match status" value="1"/>
</dbReference>
<dbReference type="SUPFAM" id="SSF82199">
    <property type="entry name" value="SET domain"/>
    <property type="match status" value="2"/>
</dbReference>
<protein>
    <submittedName>
        <fullName evidence="2">N-methyltransferase</fullName>
    </submittedName>
</protein>
<sequence>MSTDAARLQDLFEWAKSKHIWTHDGIAIKTFLTPGNESSDTHSNSTRADEGGHAGFGVYAVERHQGTTDAAQHATDDNDIDIRVWPRQVVVLTPKSAILSPRNSSLAKHIPSENFFNSDSSAGLLLSLVLLHEYLLGGESDWSGYLGSLPHGMAFPSSPCSSATHAQGAASLRKPESSSDSEDWGVPIPLLWPKESEEWSWIRNTEAGRIVERVSKDPAGSLEGMGMSLKRLDGYFQSQVLPTLQAARPGYMKRAEDHLLRSFRRAYSIVSSRAFVVDMWHGLALVPLADMFNHSSDPNMQFEADDEVCDQCGALGKCPHSEDPLPGSAYGRPSAFMPASHGPNSVDWVPPLPILAQIGADTVDMVATSAILKNEECLNSYGLLSNASLLAAYGFVLAEETEFERIGWDWRVSDERRELVTSLQLGTAPGALDLDLRYTENSADDAQRSNKRTRLSDAEANKGASNVQRSLAKSINTSGAPSVPQSFAIRQKFVRTCVHALNLRVEEAWHGVQELLNDPSEGGIMAPAATPRFPEQATLSLPVDSPFRLLAHVQPPESRPSITDPEHLGGIRSSAIAEGLESFLAPLSGHEGTSDLRQPFFVDGEGRVSVVLWRAALLAQLSAEMTANLANTTEPLQQGLVIRRGIFDAESALATFLAEDESQEGVLRTVATRDAERVERTVQALQTLVTSRLAGLRISRPEEERKALAIIDKPNASPLKFAALHAFQELAALRACLERLESVSHKLP</sequence>
<dbReference type="AlphaFoldDB" id="A0A0P1BKT7"/>
<keyword evidence="2" id="KW-0489">Methyltransferase</keyword>
<dbReference type="CDD" id="cd10527">
    <property type="entry name" value="SET_LSMT"/>
    <property type="match status" value="1"/>
</dbReference>